<dbReference type="EMBL" id="CP076128">
    <property type="protein sequence ID" value="QWG07216.1"/>
    <property type="molecule type" value="Genomic_DNA"/>
</dbReference>
<dbReference type="Proteomes" id="UP000682802">
    <property type="component" value="Chromosome 1"/>
</dbReference>
<dbReference type="RefSeq" id="WP_144074615.1">
    <property type="nucleotide sequence ID" value="NZ_CP076128.1"/>
</dbReference>
<keyword evidence="2" id="KW-1185">Reference proteome</keyword>
<name>A0ABX8GUH5_9BACT</name>
<gene>
    <name evidence="1" type="ORF">KM029_18220</name>
</gene>
<evidence type="ECO:0000313" key="2">
    <source>
        <dbReference type="Proteomes" id="UP000682802"/>
    </source>
</evidence>
<sequence length="385" mass="44262">MKKSTIFIGLLSLSVAFSCSKNKDEITPKAPDTVTKKKEQVVQTKKIEEENKFITSYNQIMYGSEFRNKFKIQHKHTIQQGKVISTLNTNLLFLNYGDITTTLTHKYTGDQITSSKNTEGTTFEYTYNKEGYIATMKEKKAAGGAKDFSYTYSAEGKLLTVEVVDHKNGTTSKYTLTYNGDNFEVIQGKHVTKITVKDNKVTHVDDVLNNTHTVYEIEYDNEGRISSYKNKGNGISPFRVYHDMKETYTYTNSTFIKSNYTKDVLEYQTEINKTTLKRISKKVFDYNQSGYSYLVTYKNDLSQKIEIFKGKKIVKSNLLGYTTVDTRGQYNFAELKSFYDVNDKKLFQKDNYTFYTADKSKSLSESEVSKTSAWVVTLEKEFSNL</sequence>
<protein>
    <submittedName>
        <fullName evidence="1">DUF4595 domain-containing protein</fullName>
    </submittedName>
</protein>
<evidence type="ECO:0000313" key="1">
    <source>
        <dbReference type="EMBL" id="QWG07216.1"/>
    </source>
</evidence>
<accession>A0ABX8GUH5</accession>
<dbReference type="PROSITE" id="PS51257">
    <property type="entry name" value="PROKAR_LIPOPROTEIN"/>
    <property type="match status" value="1"/>
</dbReference>
<reference evidence="1 2" key="1">
    <citation type="submission" date="2021-05" db="EMBL/GenBank/DDBJ databases">
        <title>Comparative genomic studies on the polysaccharide-degrading batcterial strains of the Flammeovirga genus.</title>
        <authorList>
            <person name="Zewei F."/>
            <person name="Zheng Z."/>
            <person name="Yu L."/>
            <person name="Ruyue G."/>
            <person name="Yanhong M."/>
            <person name="Yuanyuan C."/>
            <person name="Jingyan G."/>
            <person name="Wenjun H."/>
        </authorList>
    </citation>
    <scope>NUCLEOTIDE SEQUENCE [LARGE SCALE GENOMIC DNA]</scope>
    <source>
        <strain evidence="1 2">YS10</strain>
    </source>
</reference>
<dbReference type="Gene3D" id="2.180.10.10">
    <property type="entry name" value="RHS repeat-associated core"/>
    <property type="match status" value="1"/>
</dbReference>
<organism evidence="1 2">
    <name type="scientific">Flammeovirga kamogawensis</name>
    <dbReference type="NCBI Taxonomy" id="373891"/>
    <lineage>
        <taxon>Bacteria</taxon>
        <taxon>Pseudomonadati</taxon>
        <taxon>Bacteroidota</taxon>
        <taxon>Cytophagia</taxon>
        <taxon>Cytophagales</taxon>
        <taxon>Flammeovirgaceae</taxon>
        <taxon>Flammeovirga</taxon>
    </lineage>
</organism>
<proteinExistence type="predicted"/>